<dbReference type="InterPro" id="IPR047153">
    <property type="entry name" value="TRIM45/56/19-like"/>
</dbReference>
<name>K1RB60_MAGGI</name>
<feature type="region of interest" description="Disordered" evidence="5">
    <location>
        <begin position="1"/>
        <end position="49"/>
    </location>
</feature>
<dbReference type="CDD" id="cd16449">
    <property type="entry name" value="RING-HC"/>
    <property type="match status" value="1"/>
</dbReference>
<dbReference type="SUPFAM" id="SSF57845">
    <property type="entry name" value="B-box zinc-binding domain"/>
    <property type="match status" value="1"/>
</dbReference>
<dbReference type="GO" id="GO:0008270">
    <property type="term" value="F:zinc ion binding"/>
    <property type="evidence" value="ECO:0007669"/>
    <property type="project" value="UniProtKB-KW"/>
</dbReference>
<dbReference type="InterPro" id="IPR017907">
    <property type="entry name" value="Znf_RING_CS"/>
</dbReference>
<keyword evidence="1" id="KW-0597">Phosphoprotein</keyword>
<reference evidence="6" key="1">
    <citation type="journal article" date="2012" name="Nature">
        <title>The oyster genome reveals stress adaptation and complexity of shell formation.</title>
        <authorList>
            <person name="Zhang G."/>
            <person name="Fang X."/>
            <person name="Guo X."/>
            <person name="Li L."/>
            <person name="Luo R."/>
            <person name="Xu F."/>
            <person name="Yang P."/>
            <person name="Zhang L."/>
            <person name="Wang X."/>
            <person name="Qi H."/>
            <person name="Xiong Z."/>
            <person name="Que H."/>
            <person name="Xie Y."/>
            <person name="Holland P.W."/>
            <person name="Paps J."/>
            <person name="Zhu Y."/>
            <person name="Wu F."/>
            <person name="Chen Y."/>
            <person name="Wang J."/>
            <person name="Peng C."/>
            <person name="Meng J."/>
            <person name="Yang L."/>
            <person name="Liu J."/>
            <person name="Wen B."/>
            <person name="Zhang N."/>
            <person name="Huang Z."/>
            <person name="Zhu Q."/>
            <person name="Feng Y."/>
            <person name="Mount A."/>
            <person name="Hedgecock D."/>
            <person name="Xu Z."/>
            <person name="Liu Y."/>
            <person name="Domazet-Loso T."/>
            <person name="Du Y."/>
            <person name="Sun X."/>
            <person name="Zhang S."/>
            <person name="Liu B."/>
            <person name="Cheng P."/>
            <person name="Jiang X."/>
            <person name="Li J."/>
            <person name="Fan D."/>
            <person name="Wang W."/>
            <person name="Fu W."/>
            <person name="Wang T."/>
            <person name="Wang B."/>
            <person name="Zhang J."/>
            <person name="Peng Z."/>
            <person name="Li Y."/>
            <person name="Li N."/>
            <person name="Wang J."/>
            <person name="Chen M."/>
            <person name="He Y."/>
            <person name="Tan F."/>
            <person name="Song X."/>
            <person name="Zheng Q."/>
            <person name="Huang R."/>
            <person name="Yang H."/>
            <person name="Du X."/>
            <person name="Chen L."/>
            <person name="Yang M."/>
            <person name="Gaffney P.M."/>
            <person name="Wang S."/>
            <person name="Luo L."/>
            <person name="She Z."/>
            <person name="Ming Y."/>
            <person name="Huang W."/>
            <person name="Zhang S."/>
            <person name="Huang B."/>
            <person name="Zhang Y."/>
            <person name="Qu T."/>
            <person name="Ni P."/>
            <person name="Miao G."/>
            <person name="Wang J."/>
            <person name="Wang Q."/>
            <person name="Steinberg C.E."/>
            <person name="Wang H."/>
            <person name="Li N."/>
            <person name="Qian L."/>
            <person name="Zhang G."/>
            <person name="Li Y."/>
            <person name="Yang H."/>
            <person name="Liu X."/>
            <person name="Wang J."/>
            <person name="Yin Y."/>
            <person name="Wang J."/>
        </authorList>
    </citation>
    <scope>NUCLEOTIDE SEQUENCE [LARGE SCALE GENOMIC DNA]</scope>
    <source>
        <strain evidence="6">05x7-T-G4-1.051#20</strain>
    </source>
</reference>
<dbReference type="PROSITE" id="PS00518">
    <property type="entry name" value="ZF_RING_1"/>
    <property type="match status" value="1"/>
</dbReference>
<dbReference type="InterPro" id="IPR011042">
    <property type="entry name" value="6-blade_b-propeller_TolB-like"/>
</dbReference>
<evidence type="ECO:0000256" key="3">
    <source>
        <dbReference type="ARBA" id="ARBA00022771"/>
    </source>
</evidence>
<dbReference type="InterPro" id="IPR010620">
    <property type="entry name" value="SBBP_repeat"/>
</dbReference>
<dbReference type="InterPro" id="IPR000315">
    <property type="entry name" value="Znf_B-box"/>
</dbReference>
<dbReference type="PROSITE" id="PS50089">
    <property type="entry name" value="ZF_RING_2"/>
    <property type="match status" value="1"/>
</dbReference>
<dbReference type="SUPFAM" id="SSF63825">
    <property type="entry name" value="YWTD domain"/>
    <property type="match status" value="1"/>
</dbReference>
<sequence length="798" mass="91246">MSDVVKARGKADAPADSFPDEEEQQDLYGGSEIKYEEHESYPSNESKRLGNGTIYNASVKTLKTGEKVGSELSLMVSENLHGNENSETNVNEVKKTDRVRQEKDTMKMKFAAERSNQAKEETGKHENNHLSPSMKYRQYLPESGEDVYKYEGDLTVCPICKHQLFMPKHLPCLHTFCESCIGDYFQKLKGKFNSFRIRCPVCKEYQPGKRATVSANTVAHLLPTNHFLLNKIARKNMKTCIPCSRAGKISPSESWCLYCRESLCSEHVSYHNNLTSPDIHRVLKVKEVANDVDIAYMPAFCEVHAFKKLKFYCDDHGVAACDICRKLYHRECPGLVTSESEADDIRHGDFLQEMAEKLQNLEKTAVDMLDKLSENLSDLSRYRKDDERSISDMRQNLTNHLNSLENKLFNELSLKQKEKEFEIQTEIGIFEKKRETLLFYKRLLELLLSEGLSVQLFVELPSISLQSNILAEKMHHRAAIMQNSSIHVGFNDVIVKLDSMGSIVEMHSRIKPEIPFARSSGSWRKLELQSPQTTFRSEVLHRKLKQGFLVIRFQSSTITGATTIEGRLVLADYIGREIRAYYDNGNHDDSLNIQDLQGNPWDLVEVPTESVGYTLIISFPKQRKLLLLQLDDAVVVQKFHFTKQECYGVTNIGKYVLVACLKHLELWKVDDDLTMKRKSVLPVKGLRVENIHPTEPNRILYTDSTDDGSFYCITKEGAVVFQYDHPELSFPRGIATDREGNIYVAGYKSNNIHELSPEGELQRLIVPQIHLFHRPRVLIENGGSIYVIYGKHKVLELS</sequence>
<dbReference type="HOGENOM" id="CLU_008645_6_0_1"/>
<dbReference type="EMBL" id="JH815876">
    <property type="protein sequence ID" value="EKC42973.1"/>
    <property type="molecule type" value="Genomic_DNA"/>
</dbReference>
<dbReference type="Pfam" id="PF06739">
    <property type="entry name" value="SBBP"/>
    <property type="match status" value="1"/>
</dbReference>
<dbReference type="AlphaFoldDB" id="K1RB60"/>
<dbReference type="Gene3D" id="2.120.10.30">
    <property type="entry name" value="TolB, C-terminal domain"/>
    <property type="match status" value="1"/>
</dbReference>
<evidence type="ECO:0000256" key="4">
    <source>
        <dbReference type="ARBA" id="ARBA00022833"/>
    </source>
</evidence>
<accession>K1RB60</accession>
<dbReference type="OrthoDB" id="6105938at2759"/>
<dbReference type="SUPFAM" id="SSF57850">
    <property type="entry name" value="RING/U-box"/>
    <property type="match status" value="1"/>
</dbReference>
<dbReference type="InParanoid" id="K1RB60"/>
<feature type="compositionally biased region" description="Basic and acidic residues" evidence="5">
    <location>
        <begin position="1"/>
        <end position="13"/>
    </location>
</feature>
<dbReference type="Gene3D" id="3.30.160.60">
    <property type="entry name" value="Classic Zinc Finger"/>
    <property type="match status" value="1"/>
</dbReference>
<dbReference type="Gene3D" id="3.30.40.10">
    <property type="entry name" value="Zinc/RING finger domain, C3HC4 (zinc finger)"/>
    <property type="match status" value="1"/>
</dbReference>
<dbReference type="PROSITE" id="PS50119">
    <property type="entry name" value="ZF_BBOX"/>
    <property type="match status" value="1"/>
</dbReference>
<feature type="compositionally biased region" description="Basic and acidic residues" evidence="5">
    <location>
        <begin position="33"/>
        <end position="48"/>
    </location>
</feature>
<evidence type="ECO:0000256" key="2">
    <source>
        <dbReference type="ARBA" id="ARBA00022723"/>
    </source>
</evidence>
<dbReference type="KEGG" id="crg:105336728"/>
<dbReference type="PANTHER" id="PTHR25462:SF296">
    <property type="entry name" value="MEIOTIC P26, ISOFORM F"/>
    <property type="match status" value="1"/>
</dbReference>
<dbReference type="InterPro" id="IPR027370">
    <property type="entry name" value="Znf-RING_euk"/>
</dbReference>
<evidence type="ECO:0000313" key="6">
    <source>
        <dbReference type="EMBL" id="EKC42973.1"/>
    </source>
</evidence>
<keyword evidence="3" id="KW-0863">Zinc-finger</keyword>
<evidence type="ECO:0000256" key="1">
    <source>
        <dbReference type="ARBA" id="ARBA00022553"/>
    </source>
</evidence>
<dbReference type="PANTHER" id="PTHR25462">
    <property type="entry name" value="BONUS, ISOFORM C-RELATED"/>
    <property type="match status" value="1"/>
</dbReference>
<proteinExistence type="predicted"/>
<organism evidence="6">
    <name type="scientific">Magallana gigas</name>
    <name type="common">Pacific oyster</name>
    <name type="synonym">Crassostrea gigas</name>
    <dbReference type="NCBI Taxonomy" id="29159"/>
    <lineage>
        <taxon>Eukaryota</taxon>
        <taxon>Metazoa</taxon>
        <taxon>Spiralia</taxon>
        <taxon>Lophotrochozoa</taxon>
        <taxon>Mollusca</taxon>
        <taxon>Bivalvia</taxon>
        <taxon>Autobranchia</taxon>
        <taxon>Pteriomorphia</taxon>
        <taxon>Ostreida</taxon>
        <taxon>Ostreoidea</taxon>
        <taxon>Ostreidae</taxon>
        <taxon>Magallana</taxon>
    </lineage>
</organism>
<keyword evidence="2" id="KW-0479">Metal-binding</keyword>
<keyword evidence="4" id="KW-0862">Zinc</keyword>
<protein>
    <submittedName>
        <fullName evidence="6">Tripartite motif-containing protein 45</fullName>
    </submittedName>
</protein>
<dbReference type="InterPro" id="IPR001841">
    <property type="entry name" value="Znf_RING"/>
</dbReference>
<dbReference type="SMART" id="SM00184">
    <property type="entry name" value="RING"/>
    <property type="match status" value="1"/>
</dbReference>
<evidence type="ECO:0000256" key="5">
    <source>
        <dbReference type="SAM" id="MobiDB-lite"/>
    </source>
</evidence>
<dbReference type="InterPro" id="IPR013083">
    <property type="entry name" value="Znf_RING/FYVE/PHD"/>
</dbReference>
<gene>
    <name evidence="6" type="ORF">CGI_10023574</name>
</gene>
<dbReference type="GO" id="GO:0061630">
    <property type="term" value="F:ubiquitin protein ligase activity"/>
    <property type="evidence" value="ECO:0007669"/>
    <property type="project" value="TreeGrafter"/>
</dbReference>
<dbReference type="Pfam" id="PF13445">
    <property type="entry name" value="zf-RING_UBOX"/>
    <property type="match status" value="1"/>
</dbReference>